<keyword evidence="1" id="KW-0472">Membrane</keyword>
<keyword evidence="1" id="KW-0812">Transmembrane</keyword>
<gene>
    <name evidence="2" type="ORF">LP092_13615</name>
</gene>
<feature type="transmembrane region" description="Helical" evidence="1">
    <location>
        <begin position="9"/>
        <end position="29"/>
    </location>
</feature>
<reference evidence="2" key="1">
    <citation type="journal article" date="2022" name="BMC Microbiol.">
        <title>Whole genome sequencing of Moraxella bovis strains from North America reveals two genotypes with different genetic determinants.</title>
        <authorList>
            <person name="Wynn E.L."/>
            <person name="Hille M.M."/>
            <person name="Loy J.D."/>
            <person name="Schuller G."/>
            <person name="Kuhn K.L."/>
            <person name="Dickey A.M."/>
            <person name="Bono J.L."/>
            <person name="Clawson M.L."/>
        </authorList>
    </citation>
    <scope>NUCLEOTIDE SEQUENCE</scope>
    <source>
        <strain evidence="2">SAM102599</strain>
    </source>
</reference>
<organism evidence="2 3">
    <name type="scientific">Moraxella bovis</name>
    <dbReference type="NCBI Taxonomy" id="476"/>
    <lineage>
        <taxon>Bacteria</taxon>
        <taxon>Pseudomonadati</taxon>
        <taxon>Pseudomonadota</taxon>
        <taxon>Gammaproteobacteria</taxon>
        <taxon>Moraxellales</taxon>
        <taxon>Moraxellaceae</taxon>
        <taxon>Moraxella</taxon>
    </lineage>
</organism>
<evidence type="ECO:0008006" key="4">
    <source>
        <dbReference type="Google" id="ProtNLM"/>
    </source>
</evidence>
<name>A0ABY6M8R5_MORBO</name>
<dbReference type="EMBL" id="CP087830">
    <property type="protein sequence ID" value="UZA02954.1"/>
    <property type="molecule type" value="Genomic_DNA"/>
</dbReference>
<sequence length="75" mass="8674">MKRLLNEHFIITMFFSIMLFLIVIGLFFLDIPKENINLINIALGFIAGYVSAQNSYFFGDTDIRKKGVKNENINQ</sequence>
<protein>
    <recommendedName>
        <fullName evidence="4">Holin</fullName>
    </recommendedName>
</protein>
<feature type="transmembrane region" description="Helical" evidence="1">
    <location>
        <begin position="41"/>
        <end position="59"/>
    </location>
</feature>
<evidence type="ECO:0000256" key="1">
    <source>
        <dbReference type="SAM" id="Phobius"/>
    </source>
</evidence>
<accession>A0ABY6M8R5</accession>
<dbReference type="Proteomes" id="UP001163632">
    <property type="component" value="Chromosome"/>
</dbReference>
<dbReference type="RefSeq" id="WP_264690369.1">
    <property type="nucleotide sequence ID" value="NZ_CP087771.1"/>
</dbReference>
<keyword evidence="1" id="KW-1133">Transmembrane helix</keyword>
<evidence type="ECO:0000313" key="3">
    <source>
        <dbReference type="Proteomes" id="UP001163632"/>
    </source>
</evidence>
<evidence type="ECO:0000313" key="2">
    <source>
        <dbReference type="EMBL" id="UZA02954.1"/>
    </source>
</evidence>
<keyword evidence="3" id="KW-1185">Reference proteome</keyword>
<proteinExistence type="predicted"/>